<feature type="region of interest" description="Disordered" evidence="1">
    <location>
        <begin position="109"/>
        <end position="134"/>
    </location>
</feature>
<feature type="region of interest" description="Disordered" evidence="1">
    <location>
        <begin position="1"/>
        <end position="43"/>
    </location>
</feature>
<feature type="region of interest" description="Disordered" evidence="1">
    <location>
        <begin position="823"/>
        <end position="911"/>
    </location>
</feature>
<name>A0ABP9XTZ5_9FUNG</name>
<feature type="compositionally biased region" description="Low complexity" evidence="1">
    <location>
        <begin position="884"/>
        <end position="897"/>
    </location>
</feature>
<accession>A0ABP9XTZ5</accession>
<dbReference type="InterPro" id="IPR001849">
    <property type="entry name" value="PH_domain"/>
</dbReference>
<dbReference type="EMBL" id="BAABUJ010000008">
    <property type="protein sequence ID" value="GAA5797572.1"/>
    <property type="molecule type" value="Genomic_DNA"/>
</dbReference>
<evidence type="ECO:0000259" key="2">
    <source>
        <dbReference type="PROSITE" id="PS50003"/>
    </source>
</evidence>
<feature type="region of interest" description="Disordered" evidence="1">
    <location>
        <begin position="473"/>
        <end position="594"/>
    </location>
</feature>
<proteinExistence type="predicted"/>
<comment type="caution">
    <text evidence="3">The sequence shown here is derived from an EMBL/GenBank/DDBJ whole genome shotgun (WGS) entry which is preliminary data.</text>
</comment>
<feature type="compositionally biased region" description="Basic residues" evidence="1">
    <location>
        <begin position="26"/>
        <end position="43"/>
    </location>
</feature>
<sequence>MSGRRYLDNDSMEVDSDNASVSTAGKKPKVRPSRRKVSMATRRRSRLLYLEKYGLNQPDWHTSSHDDDYREKQQQPDDSNNMEYTEEPEEMVTMTTTELKRPVSIRNYIQSNNSQKRPSRFVKPQKSNSDTMLFPPSEFKKVNDLITSYTEKVYMEGYLQKRNDLNSNGTQCETKKWSPWYVELCGPILTLWDNSVTNSKEVYPQYINITDSTVKIENCLTVETRTNLFSLNSAGANRFILQASDVEHLTRWILAIRLSCFECSHLQEIYTRAFITRPQFNPILNNQQLLKMEGFVQVRFPGSTGWKKFWSVVSNTRIEKKLFTKKLIQTNGQVLFFESKKSKHPVMTLKNVVQAYTVYPESPKLINMATIFKLEGSLYKNQQLISDSSSALLMTSNTNDLVQWLLATFNAFKLYGKPTTLLNDASNQHSLNFAENHDSSRLFLEPKEVSWVDAKSSLLSNKKDFSNILLDKLLHGPPSRTTTHQQQEEEDRRSSTTKSIISNPPTQLTQPTHLRTVTCASDVSDDDEEEEEEEESNSDSDESLFKLPMEKTKRSTVSSFMKPITPNASKSSSEVSSSSSSSKPSINPTKQRKPFYSAQKSNITPHWPMYGSTGTIVTGEYLHNNSHNNNHNHWETSSVDPRMMSDNNSNYFSRRDSVHHQQQQQQYAFSVGNDDMITDGDDDDIPIASVDKLYTQNSLLEQAHHDRVSTKTMEKNLRATGQPLVPTPTKKATPRTGLLGVISEKERENKTQNMHHSRAMMDEQLLMRERIMMEQRQQQIMMQQYMQQQYVNGMVPMMMPMVDPRMMPMMDPRLMPQPVMMMDPRLMASPPAPQHLSSSASNYSNRSHYSQQQQQQYHQYAQSDNQSVGSNSNNSRLKSKRHMSSSPSITNSINSASGSRYAPSARRTKNN</sequence>
<dbReference type="SMART" id="SM00233">
    <property type="entry name" value="PH"/>
    <property type="match status" value="2"/>
</dbReference>
<feature type="compositionally biased region" description="Basic and acidic residues" evidence="1">
    <location>
        <begin position="62"/>
        <end position="75"/>
    </location>
</feature>
<feature type="compositionally biased region" description="Polar residues" evidence="1">
    <location>
        <begin position="496"/>
        <end position="519"/>
    </location>
</feature>
<feature type="domain" description="PH" evidence="2">
    <location>
        <begin position="152"/>
        <end position="261"/>
    </location>
</feature>
<dbReference type="SUPFAM" id="SSF50729">
    <property type="entry name" value="PH domain-like"/>
    <property type="match status" value="1"/>
</dbReference>
<feature type="region of interest" description="Disordered" evidence="1">
    <location>
        <begin position="57"/>
        <end position="91"/>
    </location>
</feature>
<dbReference type="Proteomes" id="UP001476247">
    <property type="component" value="Unassembled WGS sequence"/>
</dbReference>
<dbReference type="InterPro" id="IPR058155">
    <property type="entry name" value="Skg3/CAF120-like_PH"/>
</dbReference>
<dbReference type="PROSITE" id="PS50003">
    <property type="entry name" value="PH_DOMAIN"/>
    <property type="match status" value="1"/>
</dbReference>
<dbReference type="InterPro" id="IPR011993">
    <property type="entry name" value="PH-like_dom_sf"/>
</dbReference>
<dbReference type="Gene3D" id="2.30.29.30">
    <property type="entry name" value="Pleckstrin-homology domain (PH domain)/Phosphotyrosine-binding domain (PTB)"/>
    <property type="match status" value="1"/>
</dbReference>
<feature type="compositionally biased region" description="Acidic residues" evidence="1">
    <location>
        <begin position="523"/>
        <end position="542"/>
    </location>
</feature>
<feature type="compositionally biased region" description="Low complexity" evidence="1">
    <location>
        <begin position="837"/>
        <end position="875"/>
    </location>
</feature>
<dbReference type="Pfam" id="PF00169">
    <property type="entry name" value="PH"/>
    <property type="match status" value="1"/>
</dbReference>
<keyword evidence="4" id="KW-1185">Reference proteome</keyword>
<gene>
    <name evidence="3" type="ORF">HPULCUR_002960</name>
</gene>
<protein>
    <recommendedName>
        <fullName evidence="2">PH domain-containing protein</fullName>
    </recommendedName>
</protein>
<feature type="compositionally biased region" description="Low complexity" evidence="1">
    <location>
        <begin position="569"/>
        <end position="585"/>
    </location>
</feature>
<reference evidence="3 4" key="1">
    <citation type="submission" date="2024-04" db="EMBL/GenBank/DDBJ databases">
        <title>genome sequences of Mucor flavus KT1a and Helicostylum pulchrum KT1b strains isolation_sourced from the surface of a dry-aged beef.</title>
        <authorList>
            <person name="Toyotome T."/>
            <person name="Hosono M."/>
            <person name="Torimaru M."/>
            <person name="Fukuda K."/>
            <person name="Mikami N."/>
        </authorList>
    </citation>
    <scope>NUCLEOTIDE SEQUENCE [LARGE SCALE GENOMIC DNA]</scope>
    <source>
        <strain evidence="3 4">KT1b</strain>
    </source>
</reference>
<organism evidence="3 4">
    <name type="scientific">Helicostylum pulchrum</name>
    <dbReference type="NCBI Taxonomy" id="562976"/>
    <lineage>
        <taxon>Eukaryota</taxon>
        <taxon>Fungi</taxon>
        <taxon>Fungi incertae sedis</taxon>
        <taxon>Mucoromycota</taxon>
        <taxon>Mucoromycotina</taxon>
        <taxon>Mucoromycetes</taxon>
        <taxon>Mucorales</taxon>
        <taxon>Mucorineae</taxon>
        <taxon>Mucoraceae</taxon>
        <taxon>Helicostylum</taxon>
    </lineage>
</organism>
<evidence type="ECO:0000313" key="4">
    <source>
        <dbReference type="Proteomes" id="UP001476247"/>
    </source>
</evidence>
<evidence type="ECO:0000256" key="1">
    <source>
        <dbReference type="SAM" id="MobiDB-lite"/>
    </source>
</evidence>
<dbReference type="Pfam" id="PF25381">
    <property type="entry name" value="PH_26"/>
    <property type="match status" value="1"/>
</dbReference>
<evidence type="ECO:0000313" key="3">
    <source>
        <dbReference type="EMBL" id="GAA5797572.1"/>
    </source>
</evidence>